<evidence type="ECO:0000313" key="3">
    <source>
        <dbReference type="Proteomes" id="UP001423409"/>
    </source>
</evidence>
<dbReference type="Proteomes" id="UP001423409">
    <property type="component" value="Unassembled WGS sequence"/>
</dbReference>
<reference evidence="2 3" key="1">
    <citation type="submission" date="2024-02" db="EMBL/GenBank/DDBJ databases">
        <title>Deinococcus caeni NBRC 101312.</title>
        <authorList>
            <person name="Ichikawa N."/>
            <person name="Katano-Makiyama Y."/>
            <person name="Hidaka K."/>
        </authorList>
    </citation>
    <scope>NUCLEOTIDE SEQUENCE [LARGE SCALE GENOMIC DNA]</scope>
    <source>
        <strain evidence="2 3">NBRC 101312</strain>
    </source>
</reference>
<dbReference type="Pfam" id="PF00563">
    <property type="entry name" value="EAL"/>
    <property type="match status" value="1"/>
</dbReference>
<name>A0ABP9UCC2_9DEIO</name>
<dbReference type="PANTHER" id="PTHR33121:SF71">
    <property type="entry name" value="OXYGEN SENSOR PROTEIN DOSP"/>
    <property type="match status" value="1"/>
</dbReference>
<dbReference type="RefSeq" id="WP_345444980.1">
    <property type="nucleotide sequence ID" value="NZ_BAABQU010000021.1"/>
</dbReference>
<dbReference type="InterPro" id="IPR001633">
    <property type="entry name" value="EAL_dom"/>
</dbReference>
<keyword evidence="3" id="KW-1185">Reference proteome</keyword>
<dbReference type="InterPro" id="IPR035919">
    <property type="entry name" value="EAL_sf"/>
</dbReference>
<evidence type="ECO:0000313" key="2">
    <source>
        <dbReference type="EMBL" id="GAA5440406.1"/>
    </source>
</evidence>
<dbReference type="EMBL" id="BAABQU010000021">
    <property type="protein sequence ID" value="GAA5440406.1"/>
    <property type="molecule type" value="Genomic_DNA"/>
</dbReference>
<proteinExistence type="predicted"/>
<gene>
    <name evidence="2" type="ORF">Dcae01_01919</name>
</gene>
<accession>A0ABP9UCC2</accession>
<dbReference type="InterPro" id="IPR050706">
    <property type="entry name" value="Cyclic-di-GMP_PDE-like"/>
</dbReference>
<sequence>MTGPRAPRVTALMTTMIQLAQTLDMTVTVGVIETEEQRRILTGLGCDHAQGFLLSRPLPPARAAALIPDASPAPS</sequence>
<comment type="caution">
    <text evidence="2">The sequence shown here is derived from an EMBL/GenBank/DDBJ whole genome shotgun (WGS) entry which is preliminary data.</text>
</comment>
<dbReference type="Gene3D" id="3.20.20.450">
    <property type="entry name" value="EAL domain"/>
    <property type="match status" value="1"/>
</dbReference>
<dbReference type="PANTHER" id="PTHR33121">
    <property type="entry name" value="CYCLIC DI-GMP PHOSPHODIESTERASE PDEF"/>
    <property type="match status" value="1"/>
</dbReference>
<evidence type="ECO:0000259" key="1">
    <source>
        <dbReference type="PROSITE" id="PS50883"/>
    </source>
</evidence>
<dbReference type="PROSITE" id="PS50883">
    <property type="entry name" value="EAL"/>
    <property type="match status" value="1"/>
</dbReference>
<dbReference type="SUPFAM" id="SSF141868">
    <property type="entry name" value="EAL domain-like"/>
    <property type="match status" value="1"/>
</dbReference>
<feature type="domain" description="EAL" evidence="1">
    <location>
        <begin position="1"/>
        <end position="71"/>
    </location>
</feature>
<protein>
    <recommendedName>
        <fullName evidence="1">EAL domain-containing protein</fullName>
    </recommendedName>
</protein>
<organism evidence="2 3">
    <name type="scientific">Deinococcus caeni</name>
    <dbReference type="NCBI Taxonomy" id="569127"/>
    <lineage>
        <taxon>Bacteria</taxon>
        <taxon>Thermotogati</taxon>
        <taxon>Deinococcota</taxon>
        <taxon>Deinococci</taxon>
        <taxon>Deinococcales</taxon>
        <taxon>Deinococcaceae</taxon>
        <taxon>Deinococcus</taxon>
    </lineage>
</organism>